<dbReference type="Pfam" id="PF05816">
    <property type="entry name" value="TelA"/>
    <property type="match status" value="1"/>
</dbReference>
<organism evidence="2 3">
    <name type="scientific">Cellulomonas biazotea</name>
    <dbReference type="NCBI Taxonomy" id="1709"/>
    <lineage>
        <taxon>Bacteria</taxon>
        <taxon>Bacillati</taxon>
        <taxon>Actinomycetota</taxon>
        <taxon>Actinomycetes</taxon>
        <taxon>Micrococcales</taxon>
        <taxon>Cellulomonadaceae</taxon>
        <taxon>Cellulomonas</taxon>
    </lineage>
</organism>
<gene>
    <name evidence="2" type="ORF">CBZ_09420</name>
</gene>
<evidence type="ECO:0000313" key="3">
    <source>
        <dbReference type="Proteomes" id="UP000289954"/>
    </source>
</evidence>
<evidence type="ECO:0000256" key="1">
    <source>
        <dbReference type="ARBA" id="ARBA00005541"/>
    </source>
</evidence>
<protein>
    <submittedName>
        <fullName evidence="2">Uncharacterized protein</fullName>
    </submittedName>
</protein>
<evidence type="ECO:0000313" key="2">
    <source>
        <dbReference type="EMBL" id="GCE75886.1"/>
    </source>
</evidence>
<accession>A0A402DP69</accession>
<dbReference type="EMBL" id="BIMR01000056">
    <property type="protein sequence ID" value="GCE75886.1"/>
    <property type="molecule type" value="Genomic_DNA"/>
</dbReference>
<keyword evidence="3" id="KW-1185">Reference proteome</keyword>
<comment type="similarity">
    <text evidence="1">Belongs to the TelA family.</text>
</comment>
<reference evidence="2 3" key="1">
    <citation type="submission" date="2019-01" db="EMBL/GenBank/DDBJ databases">
        <title>Draft genome sequence of Cellulomonas takizawaensis strain TKZ-21.</title>
        <authorList>
            <person name="Yamamura H."/>
            <person name="Hayashi T."/>
            <person name="Hamada M."/>
            <person name="Serisawa Y."/>
            <person name="Matsuyama K."/>
            <person name="Nakagawa Y."/>
            <person name="Otoguro M."/>
            <person name="Yanagida F."/>
            <person name="Hayakawa M."/>
        </authorList>
    </citation>
    <scope>NUCLEOTIDE SEQUENCE [LARGE SCALE GENOMIC DNA]</scope>
    <source>
        <strain evidence="2 3">NBRC12680</strain>
    </source>
</reference>
<dbReference type="Proteomes" id="UP000289954">
    <property type="component" value="Unassembled WGS sequence"/>
</dbReference>
<proteinExistence type="inferred from homology"/>
<name>A0A402DP69_9CELL</name>
<dbReference type="OrthoDB" id="1654346at2"/>
<comment type="caution">
    <text evidence="2">The sequence shown here is derived from an EMBL/GenBank/DDBJ whole genome shotgun (WGS) entry which is preliminary data.</text>
</comment>
<dbReference type="PANTHER" id="PTHR38432">
    <property type="entry name" value="TELA-LIKE PROTEIN SAOUHSC_01408"/>
    <property type="match status" value="1"/>
</dbReference>
<dbReference type="PANTHER" id="PTHR38432:SF1">
    <property type="entry name" value="TELA-LIKE PROTEIN SAOUHSC_01408"/>
    <property type="match status" value="1"/>
</dbReference>
<dbReference type="RefSeq" id="WP_130780491.1">
    <property type="nucleotide sequence ID" value="NZ_BIMR01000056.1"/>
</dbReference>
<dbReference type="InterPro" id="IPR008863">
    <property type="entry name" value="Toxic_anion-R_TelA"/>
</dbReference>
<sequence length="226" mass="24179">MSDLHVHRPEKVGDLVLVDAEAQQEHAATAQALLDALLDTPLHGPELQAAVARLARMGDEPMRQVGDAVGRILRRPAAALSGSEAGAAARAGTTLTAPGQLRAVVHALLAEQDDLRRENAAIRTEHDALWHAMVRLAEAAVLVRHLCDGLERHVAALRSQGRSDDAATLESDALFPVRRRHQDLTTQMAVAVQGYLALDVARTTNVELIEAVDRALDAATAHVGRS</sequence>
<dbReference type="AlphaFoldDB" id="A0A402DP69"/>